<proteinExistence type="predicted"/>
<feature type="non-terminal residue" evidence="1">
    <location>
        <position position="1"/>
    </location>
</feature>
<name>A0ACA9PZH0_9GLOM</name>
<evidence type="ECO:0000313" key="2">
    <source>
        <dbReference type="Proteomes" id="UP000789920"/>
    </source>
</evidence>
<gene>
    <name evidence="1" type="ORF">RPERSI_LOCUS12175</name>
</gene>
<dbReference type="EMBL" id="CAJVQC010025820">
    <property type="protein sequence ID" value="CAG8731175.1"/>
    <property type="molecule type" value="Genomic_DNA"/>
</dbReference>
<reference evidence="1" key="1">
    <citation type="submission" date="2021-06" db="EMBL/GenBank/DDBJ databases">
        <authorList>
            <person name="Kallberg Y."/>
            <person name="Tangrot J."/>
            <person name="Rosling A."/>
        </authorList>
    </citation>
    <scope>NUCLEOTIDE SEQUENCE</scope>
    <source>
        <strain evidence="1">MA461A</strain>
    </source>
</reference>
<accession>A0ACA9PZH0</accession>
<evidence type="ECO:0000313" key="1">
    <source>
        <dbReference type="EMBL" id="CAG8731175.1"/>
    </source>
</evidence>
<dbReference type="Proteomes" id="UP000789920">
    <property type="component" value="Unassembled WGS sequence"/>
</dbReference>
<organism evidence="1 2">
    <name type="scientific">Racocetra persica</name>
    <dbReference type="NCBI Taxonomy" id="160502"/>
    <lineage>
        <taxon>Eukaryota</taxon>
        <taxon>Fungi</taxon>
        <taxon>Fungi incertae sedis</taxon>
        <taxon>Mucoromycota</taxon>
        <taxon>Glomeromycotina</taxon>
        <taxon>Glomeromycetes</taxon>
        <taxon>Diversisporales</taxon>
        <taxon>Gigasporaceae</taxon>
        <taxon>Racocetra</taxon>
    </lineage>
</organism>
<comment type="caution">
    <text evidence="1">The sequence shown here is derived from an EMBL/GenBank/DDBJ whole genome shotgun (WGS) entry which is preliminary data.</text>
</comment>
<sequence length="102" mass="11954">WVLATWSKIDPEIIQRVFCKCSISNMIDKSEDNKIYQDEILSNESEEIYQNKSAIFLINIILLQSILVMMKQTMMQLLRKNAIIKKDAVIEKDEEVLVFTID</sequence>
<protein>
    <submittedName>
        <fullName evidence="1">27879_t:CDS:1</fullName>
    </submittedName>
</protein>
<keyword evidence="2" id="KW-1185">Reference proteome</keyword>